<dbReference type="InterPro" id="IPR014284">
    <property type="entry name" value="RNA_pol_sigma-70_dom"/>
</dbReference>
<keyword evidence="9" id="KW-1185">Reference proteome</keyword>
<dbReference type="InterPro" id="IPR013324">
    <property type="entry name" value="RNA_pol_sigma_r3/r4-like"/>
</dbReference>
<dbReference type="RefSeq" id="WP_209809761.1">
    <property type="nucleotide sequence ID" value="NZ_JAGGKT010000003.1"/>
</dbReference>
<dbReference type="InterPro" id="IPR036388">
    <property type="entry name" value="WH-like_DNA-bd_sf"/>
</dbReference>
<evidence type="ECO:0000313" key="8">
    <source>
        <dbReference type="EMBL" id="MBP1931681.1"/>
    </source>
</evidence>
<dbReference type="NCBIfam" id="TIGR02937">
    <property type="entry name" value="sigma70-ECF"/>
    <property type="match status" value="1"/>
</dbReference>
<organism evidence="8 9">
    <name type="scientific">Ammoniphilus resinae</name>
    <dbReference type="NCBI Taxonomy" id="861532"/>
    <lineage>
        <taxon>Bacteria</taxon>
        <taxon>Bacillati</taxon>
        <taxon>Bacillota</taxon>
        <taxon>Bacilli</taxon>
        <taxon>Bacillales</taxon>
        <taxon>Paenibacillaceae</taxon>
        <taxon>Aneurinibacillus group</taxon>
        <taxon>Ammoniphilus</taxon>
    </lineage>
</organism>
<dbReference type="Gene3D" id="1.10.10.10">
    <property type="entry name" value="Winged helix-like DNA-binding domain superfamily/Winged helix DNA-binding domain"/>
    <property type="match status" value="1"/>
</dbReference>
<evidence type="ECO:0000256" key="1">
    <source>
        <dbReference type="ARBA" id="ARBA00010641"/>
    </source>
</evidence>
<name>A0ABS4GN76_9BACL</name>
<keyword evidence="2" id="KW-0805">Transcription regulation</keyword>
<sequence>MPRLPNEVEEILQGLKQGSATAFDQFYERYVPLIYHIALKMMGDRLEAEDISHDVVLEALKKIDQFDSGRGSIESWLAVRTRSRCLDRIRKSSRNAWDTVDVTGLSQETYRSTPSTEEKVLANIESEVLRKAMKQIPEDQQSALIGAYYEAQTQKELSETMNRPLGTVKSLIRYGLNNLRKQLNHLGWIESKGVQKHE</sequence>
<protein>
    <submittedName>
        <fullName evidence="8">RNA polymerase sigma-70 factor (ECF subfamily)</fullName>
    </submittedName>
</protein>
<comment type="similarity">
    <text evidence="1">Belongs to the sigma-70 factor family. ECF subfamily.</text>
</comment>
<evidence type="ECO:0000259" key="7">
    <source>
        <dbReference type="Pfam" id="PF04545"/>
    </source>
</evidence>
<dbReference type="InterPro" id="IPR007630">
    <property type="entry name" value="RNA_pol_sigma70_r4"/>
</dbReference>
<accession>A0ABS4GN76</accession>
<keyword evidence="4" id="KW-0238">DNA-binding</keyword>
<comment type="caution">
    <text evidence="8">The sequence shown here is derived from an EMBL/GenBank/DDBJ whole genome shotgun (WGS) entry which is preliminary data.</text>
</comment>
<dbReference type="PANTHER" id="PTHR43133:SF62">
    <property type="entry name" value="RNA POLYMERASE SIGMA FACTOR SIGZ"/>
    <property type="match status" value="1"/>
</dbReference>
<gene>
    <name evidence="8" type="ORF">J2Z37_001682</name>
</gene>
<dbReference type="Pfam" id="PF04542">
    <property type="entry name" value="Sigma70_r2"/>
    <property type="match status" value="1"/>
</dbReference>
<dbReference type="SUPFAM" id="SSF88946">
    <property type="entry name" value="Sigma2 domain of RNA polymerase sigma factors"/>
    <property type="match status" value="1"/>
</dbReference>
<keyword evidence="3" id="KW-0731">Sigma factor</keyword>
<keyword evidence="5" id="KW-0804">Transcription</keyword>
<reference evidence="8 9" key="1">
    <citation type="submission" date="2021-03" db="EMBL/GenBank/DDBJ databases">
        <title>Genomic Encyclopedia of Type Strains, Phase IV (KMG-IV): sequencing the most valuable type-strain genomes for metagenomic binning, comparative biology and taxonomic classification.</title>
        <authorList>
            <person name="Goeker M."/>
        </authorList>
    </citation>
    <scope>NUCLEOTIDE SEQUENCE [LARGE SCALE GENOMIC DNA]</scope>
    <source>
        <strain evidence="8 9">DSM 24738</strain>
    </source>
</reference>
<feature type="domain" description="RNA polymerase sigma-70 region 2" evidence="6">
    <location>
        <begin position="26"/>
        <end position="94"/>
    </location>
</feature>
<dbReference type="InterPro" id="IPR007627">
    <property type="entry name" value="RNA_pol_sigma70_r2"/>
</dbReference>
<dbReference type="Proteomes" id="UP001519343">
    <property type="component" value="Unassembled WGS sequence"/>
</dbReference>
<evidence type="ECO:0000256" key="4">
    <source>
        <dbReference type="ARBA" id="ARBA00023125"/>
    </source>
</evidence>
<evidence type="ECO:0000313" key="9">
    <source>
        <dbReference type="Proteomes" id="UP001519343"/>
    </source>
</evidence>
<evidence type="ECO:0000259" key="6">
    <source>
        <dbReference type="Pfam" id="PF04542"/>
    </source>
</evidence>
<dbReference type="PANTHER" id="PTHR43133">
    <property type="entry name" value="RNA POLYMERASE ECF-TYPE SIGMA FACTO"/>
    <property type="match status" value="1"/>
</dbReference>
<proteinExistence type="inferred from homology"/>
<dbReference type="SUPFAM" id="SSF88659">
    <property type="entry name" value="Sigma3 and sigma4 domains of RNA polymerase sigma factors"/>
    <property type="match status" value="1"/>
</dbReference>
<dbReference type="EMBL" id="JAGGKT010000003">
    <property type="protein sequence ID" value="MBP1931681.1"/>
    <property type="molecule type" value="Genomic_DNA"/>
</dbReference>
<dbReference type="InterPro" id="IPR013325">
    <property type="entry name" value="RNA_pol_sigma_r2"/>
</dbReference>
<dbReference type="Pfam" id="PF04545">
    <property type="entry name" value="Sigma70_r4"/>
    <property type="match status" value="1"/>
</dbReference>
<dbReference type="InterPro" id="IPR039425">
    <property type="entry name" value="RNA_pol_sigma-70-like"/>
</dbReference>
<dbReference type="Gene3D" id="1.10.1740.10">
    <property type="match status" value="1"/>
</dbReference>
<feature type="domain" description="RNA polymerase sigma-70 region 4" evidence="7">
    <location>
        <begin position="132"/>
        <end position="181"/>
    </location>
</feature>
<evidence type="ECO:0000256" key="5">
    <source>
        <dbReference type="ARBA" id="ARBA00023163"/>
    </source>
</evidence>
<evidence type="ECO:0000256" key="3">
    <source>
        <dbReference type="ARBA" id="ARBA00023082"/>
    </source>
</evidence>
<evidence type="ECO:0000256" key="2">
    <source>
        <dbReference type="ARBA" id="ARBA00023015"/>
    </source>
</evidence>